<evidence type="ECO:0000256" key="4">
    <source>
        <dbReference type="PROSITE-ProRule" id="PRU00703"/>
    </source>
</evidence>
<feature type="domain" description="CBS" evidence="6">
    <location>
        <begin position="208"/>
        <end position="268"/>
    </location>
</feature>
<dbReference type="GO" id="GO:0050660">
    <property type="term" value="F:flavin adenine dinucleotide binding"/>
    <property type="evidence" value="ECO:0007669"/>
    <property type="project" value="InterPro"/>
</dbReference>
<dbReference type="RefSeq" id="WP_160777047.1">
    <property type="nucleotide sequence ID" value="NZ_WUMV01000008.1"/>
</dbReference>
<dbReference type="Proteomes" id="UP000433101">
    <property type="component" value="Unassembled WGS sequence"/>
</dbReference>
<evidence type="ECO:0000256" key="1">
    <source>
        <dbReference type="ARBA" id="ARBA00006446"/>
    </source>
</evidence>
<proteinExistence type="inferred from homology"/>
<keyword evidence="8" id="KW-1185">Reference proteome</keyword>
<dbReference type="CDD" id="cd04590">
    <property type="entry name" value="CBS_pair_CorC_HlyC_assoc"/>
    <property type="match status" value="1"/>
</dbReference>
<accession>A0A7X3S9F4</accession>
<dbReference type="InterPro" id="IPR036318">
    <property type="entry name" value="FAD-bd_PCMH-like_sf"/>
</dbReference>
<name>A0A7X3S9F4_9HYPH</name>
<keyword evidence="3 4" id="KW-0129">CBS domain</keyword>
<dbReference type="PROSITE" id="PS51371">
    <property type="entry name" value="CBS"/>
    <property type="match status" value="2"/>
</dbReference>
<dbReference type="GO" id="GO:0005886">
    <property type="term" value="C:plasma membrane"/>
    <property type="evidence" value="ECO:0007669"/>
    <property type="project" value="TreeGrafter"/>
</dbReference>
<comment type="caution">
    <text evidence="7">The sequence shown here is derived from an EMBL/GenBank/DDBJ whole genome shotgun (WGS) entry which is preliminary data.</text>
</comment>
<dbReference type="InterPro" id="IPR000644">
    <property type="entry name" value="CBS_dom"/>
</dbReference>
<feature type="region of interest" description="Disordered" evidence="5">
    <location>
        <begin position="362"/>
        <end position="383"/>
    </location>
</feature>
<keyword evidence="2" id="KW-0677">Repeat</keyword>
<dbReference type="PANTHER" id="PTHR22777">
    <property type="entry name" value="HEMOLYSIN-RELATED"/>
    <property type="match status" value="1"/>
</dbReference>
<dbReference type="Gene3D" id="3.10.580.10">
    <property type="entry name" value="CBS-domain"/>
    <property type="match status" value="2"/>
</dbReference>
<sequence length="383" mass="42321">MNDAETRSPDASSEKAAASPDAGAARQPDAAGPLFAPVRELLRRIRLFGGGKASLRENLQDELARVDGHDMIFTPEERMLLGNILRLREVRVDDVMVPRADIDAVDEGILIGRLMEVFQESGHSRMPVYRDTLDDPRGMVHIKDLMSYFAEQAQKGAQEPPRKPPVKQNGKTNAANDEESKPSDGSNSDLGLDLSNVDLNAPLSALDIIRPVLFVPPSMPATDLMAKMQTERVQMALVIDEYGGTDGLASLEDLVETVVGDIEDEHDEDEEAMIAKVGENVWITDPRVLIEDVEEQLGADFQIGDLAEEVDTLGGLLFTLIGRVPVRGELISPRALPGFEFEVLDADPRRIKRMRIRRRRAGDQRLAETRRRGRREDGTAEAS</sequence>
<dbReference type="EMBL" id="WUMV01000008">
    <property type="protein sequence ID" value="MXN66812.1"/>
    <property type="molecule type" value="Genomic_DNA"/>
</dbReference>
<evidence type="ECO:0000256" key="3">
    <source>
        <dbReference type="ARBA" id="ARBA00023122"/>
    </source>
</evidence>
<dbReference type="Gene3D" id="3.30.465.10">
    <property type="match status" value="1"/>
</dbReference>
<organism evidence="7 8">
    <name type="scientific">Stappia sediminis</name>
    <dbReference type="NCBI Taxonomy" id="2692190"/>
    <lineage>
        <taxon>Bacteria</taxon>
        <taxon>Pseudomonadati</taxon>
        <taxon>Pseudomonadota</taxon>
        <taxon>Alphaproteobacteria</taxon>
        <taxon>Hyphomicrobiales</taxon>
        <taxon>Stappiaceae</taxon>
        <taxon>Stappia</taxon>
    </lineage>
</organism>
<dbReference type="PANTHER" id="PTHR22777:SF27">
    <property type="entry name" value="MAGNESIUM AND COBALT EFFLUX PROTEIN CORC"/>
    <property type="match status" value="1"/>
</dbReference>
<dbReference type="InterPro" id="IPR005170">
    <property type="entry name" value="Transptr-assoc_dom"/>
</dbReference>
<reference evidence="7 8" key="1">
    <citation type="submission" date="2019-12" db="EMBL/GenBank/DDBJ databases">
        <authorList>
            <person name="Li M."/>
        </authorList>
    </citation>
    <scope>NUCLEOTIDE SEQUENCE [LARGE SCALE GENOMIC DNA]</scope>
    <source>
        <strain evidence="7 8">GBMRC 2046</strain>
    </source>
</reference>
<dbReference type="SUPFAM" id="SSF56176">
    <property type="entry name" value="FAD-binding/transporter-associated domain-like"/>
    <property type="match status" value="1"/>
</dbReference>
<dbReference type="AlphaFoldDB" id="A0A7X3S9F4"/>
<dbReference type="Pfam" id="PF00571">
    <property type="entry name" value="CBS"/>
    <property type="match status" value="2"/>
</dbReference>
<evidence type="ECO:0000313" key="8">
    <source>
        <dbReference type="Proteomes" id="UP000433101"/>
    </source>
</evidence>
<evidence type="ECO:0000259" key="6">
    <source>
        <dbReference type="PROSITE" id="PS51371"/>
    </source>
</evidence>
<feature type="region of interest" description="Disordered" evidence="5">
    <location>
        <begin position="153"/>
        <end position="189"/>
    </location>
</feature>
<feature type="domain" description="CBS" evidence="6">
    <location>
        <begin position="96"/>
        <end position="155"/>
    </location>
</feature>
<dbReference type="InterPro" id="IPR016169">
    <property type="entry name" value="FAD-bd_PCMH_sub2"/>
</dbReference>
<comment type="similarity">
    <text evidence="1">Belongs to the UPF0053 family. Hemolysin C subfamily.</text>
</comment>
<protein>
    <submittedName>
        <fullName evidence="7">CBS domain-containing protein</fullName>
    </submittedName>
</protein>
<dbReference type="InterPro" id="IPR044751">
    <property type="entry name" value="Ion_transp-like_CBS"/>
</dbReference>
<dbReference type="SMART" id="SM01091">
    <property type="entry name" value="CorC_HlyC"/>
    <property type="match status" value="1"/>
</dbReference>
<dbReference type="InterPro" id="IPR046342">
    <property type="entry name" value="CBS_dom_sf"/>
</dbReference>
<feature type="region of interest" description="Disordered" evidence="5">
    <location>
        <begin position="1"/>
        <end position="30"/>
    </location>
</feature>
<evidence type="ECO:0000313" key="7">
    <source>
        <dbReference type="EMBL" id="MXN66812.1"/>
    </source>
</evidence>
<gene>
    <name evidence="7" type="ORF">GR183_18005</name>
</gene>
<evidence type="ECO:0000256" key="2">
    <source>
        <dbReference type="ARBA" id="ARBA00022737"/>
    </source>
</evidence>
<dbReference type="SUPFAM" id="SSF54631">
    <property type="entry name" value="CBS-domain pair"/>
    <property type="match status" value="1"/>
</dbReference>
<evidence type="ECO:0000256" key="5">
    <source>
        <dbReference type="SAM" id="MobiDB-lite"/>
    </source>
</evidence>
<dbReference type="Pfam" id="PF03471">
    <property type="entry name" value="CorC_HlyC"/>
    <property type="match status" value="1"/>
</dbReference>